<evidence type="ECO:0000256" key="2">
    <source>
        <dbReference type="SAM" id="SignalP"/>
    </source>
</evidence>
<evidence type="ECO:0000313" key="4">
    <source>
        <dbReference type="Proteomes" id="UP000662857"/>
    </source>
</evidence>
<accession>A0A895YCY2</accession>
<gene>
    <name evidence="3" type="ORF">JQS43_04830</name>
</gene>
<dbReference type="RefSeq" id="WP_239677855.1">
    <property type="nucleotide sequence ID" value="NZ_CP070499.1"/>
</dbReference>
<feature type="region of interest" description="Disordered" evidence="1">
    <location>
        <begin position="220"/>
        <end position="242"/>
    </location>
</feature>
<keyword evidence="2" id="KW-0732">Signal</keyword>
<organism evidence="3 4">
    <name type="scientific">Natronosporangium hydrolyticum</name>
    <dbReference type="NCBI Taxonomy" id="2811111"/>
    <lineage>
        <taxon>Bacteria</taxon>
        <taxon>Bacillati</taxon>
        <taxon>Actinomycetota</taxon>
        <taxon>Actinomycetes</taxon>
        <taxon>Micromonosporales</taxon>
        <taxon>Micromonosporaceae</taxon>
        <taxon>Natronosporangium</taxon>
    </lineage>
</organism>
<dbReference type="KEGG" id="nhy:JQS43_04830"/>
<feature type="signal peptide" evidence="2">
    <location>
        <begin position="1"/>
        <end position="20"/>
    </location>
</feature>
<evidence type="ECO:0000313" key="3">
    <source>
        <dbReference type="EMBL" id="QSB15674.1"/>
    </source>
</evidence>
<name>A0A895YCY2_9ACTN</name>
<sequence length="242" mass="25675">MRSRVTSGLAPLLGATLALAGCGNGAAGPDSTPGPESTEPASPADLSADEVYRQIDIDGAREDSPLLWRLDEPADPAAADAVRVVQHLEGLAEAIFAEQQPVAETLALLPYLTTPPETERFEGYARGASNPGGIDLHGPRWYTLLSAETTSDEALVLLCYDIGYWTRDGAEGAPRADGQRSSVTAYRLLAADDDAGGPPWRVDGVAYNNVETADGAPALTEEQVAENEQRCDDWATHTLDDR</sequence>
<evidence type="ECO:0000256" key="1">
    <source>
        <dbReference type="SAM" id="MobiDB-lite"/>
    </source>
</evidence>
<dbReference type="Proteomes" id="UP000662857">
    <property type="component" value="Chromosome"/>
</dbReference>
<protein>
    <recommendedName>
        <fullName evidence="5">Lipoprotein</fullName>
    </recommendedName>
</protein>
<reference evidence="3" key="1">
    <citation type="submission" date="2021-02" db="EMBL/GenBank/DDBJ databases">
        <title>Natrosporangium hydrolyticum gen. nov., sp. nov, a haloalkaliphilic actinobacterium from a soda solonchak soil.</title>
        <authorList>
            <person name="Sorokin D.Y."/>
            <person name="Khijniak T.V."/>
            <person name="Zakharycheva A.P."/>
            <person name="Boueva O.V."/>
            <person name="Ariskina E.V."/>
            <person name="Hahnke R.L."/>
            <person name="Bunk B."/>
            <person name="Sproer C."/>
            <person name="Schumann P."/>
            <person name="Evtushenko L.I."/>
            <person name="Kublanov I.V."/>
        </authorList>
    </citation>
    <scope>NUCLEOTIDE SEQUENCE</scope>
    <source>
        <strain evidence="3">DSM 106523</strain>
    </source>
</reference>
<dbReference type="EMBL" id="CP070499">
    <property type="protein sequence ID" value="QSB15674.1"/>
    <property type="molecule type" value="Genomic_DNA"/>
</dbReference>
<evidence type="ECO:0008006" key="5">
    <source>
        <dbReference type="Google" id="ProtNLM"/>
    </source>
</evidence>
<keyword evidence="4" id="KW-1185">Reference proteome</keyword>
<feature type="compositionally biased region" description="Basic and acidic residues" evidence="1">
    <location>
        <begin position="227"/>
        <end position="242"/>
    </location>
</feature>
<feature type="chain" id="PRO_5038497707" description="Lipoprotein" evidence="2">
    <location>
        <begin position="21"/>
        <end position="242"/>
    </location>
</feature>
<dbReference type="PROSITE" id="PS51257">
    <property type="entry name" value="PROKAR_LIPOPROTEIN"/>
    <property type="match status" value="1"/>
</dbReference>
<proteinExistence type="predicted"/>
<dbReference type="AlphaFoldDB" id="A0A895YCY2"/>
<feature type="region of interest" description="Disordered" evidence="1">
    <location>
        <begin position="24"/>
        <end position="47"/>
    </location>
</feature>